<comment type="similarity">
    <text evidence="2">Belongs to the class-D beta-lactamase family.</text>
</comment>
<keyword evidence="5 8" id="KW-0378">Hydrolase</keyword>
<dbReference type="GO" id="GO:0008800">
    <property type="term" value="F:beta-lactamase activity"/>
    <property type="evidence" value="ECO:0007669"/>
    <property type="project" value="UniProtKB-EC"/>
</dbReference>
<evidence type="ECO:0000256" key="2">
    <source>
        <dbReference type="ARBA" id="ARBA00007898"/>
    </source>
</evidence>
<keyword evidence="4" id="KW-0732">Signal</keyword>
<dbReference type="PANTHER" id="PTHR30627">
    <property type="entry name" value="PEPTIDOGLYCAN D,D-TRANSPEPTIDASE"/>
    <property type="match status" value="1"/>
</dbReference>
<reference evidence="8 9" key="1">
    <citation type="submission" date="2023-01" db="EMBL/GenBank/DDBJ databases">
        <title>Genomes from the Australian National Cyanobacteria Reference Collection.</title>
        <authorList>
            <person name="Willis A."/>
            <person name="Lee E.M.F."/>
        </authorList>
    </citation>
    <scope>NUCLEOTIDE SEQUENCE [LARGE SCALE GENOMIC DNA]</scope>
    <source>
        <strain evidence="8 9">CS-537/01</strain>
    </source>
</reference>
<evidence type="ECO:0000256" key="3">
    <source>
        <dbReference type="ARBA" id="ARBA00012865"/>
    </source>
</evidence>
<comment type="caution">
    <text evidence="8">The sequence shown here is derived from an EMBL/GenBank/DDBJ whole genome shotgun (WGS) entry which is preliminary data.</text>
</comment>
<evidence type="ECO:0000256" key="1">
    <source>
        <dbReference type="ARBA" id="ARBA00001526"/>
    </source>
</evidence>
<keyword evidence="9" id="KW-1185">Reference proteome</keyword>
<evidence type="ECO:0000313" key="8">
    <source>
        <dbReference type="EMBL" id="MDB9485149.1"/>
    </source>
</evidence>
<evidence type="ECO:0000256" key="5">
    <source>
        <dbReference type="ARBA" id="ARBA00022801"/>
    </source>
</evidence>
<dbReference type="Gene3D" id="3.40.710.10">
    <property type="entry name" value="DD-peptidase/beta-lactamase superfamily"/>
    <property type="match status" value="1"/>
</dbReference>
<evidence type="ECO:0000256" key="4">
    <source>
        <dbReference type="ARBA" id="ARBA00022729"/>
    </source>
</evidence>
<dbReference type="Pfam" id="PF00905">
    <property type="entry name" value="Transpeptidase"/>
    <property type="match status" value="1"/>
</dbReference>
<keyword evidence="6" id="KW-0046">Antibiotic resistance</keyword>
<dbReference type="EMBL" id="JAQMTU010000005">
    <property type="protein sequence ID" value="MDB9485149.1"/>
    <property type="molecule type" value="Genomic_DNA"/>
</dbReference>
<dbReference type="InterPro" id="IPR050515">
    <property type="entry name" value="Beta-lactam/transpept"/>
</dbReference>
<protein>
    <recommendedName>
        <fullName evidence="3">beta-lactamase</fullName>
        <ecNumber evidence="3">3.5.2.6</ecNumber>
    </recommendedName>
</protein>
<evidence type="ECO:0000313" key="9">
    <source>
        <dbReference type="Proteomes" id="UP001212123"/>
    </source>
</evidence>
<dbReference type="InterPro" id="IPR012338">
    <property type="entry name" value="Beta-lactam/transpept-like"/>
</dbReference>
<name>A0ABT5A0T7_9CYAN</name>
<gene>
    <name evidence="8" type="primary">blaOXA</name>
    <name evidence="8" type="ORF">PN492_01015</name>
</gene>
<evidence type="ECO:0000259" key="7">
    <source>
        <dbReference type="Pfam" id="PF00905"/>
    </source>
</evidence>
<dbReference type="SUPFAM" id="SSF56601">
    <property type="entry name" value="beta-lactamase/transpeptidase-like"/>
    <property type="match status" value="1"/>
</dbReference>
<organism evidence="8 9">
    <name type="scientific">Dolichospermum circinale CS-537/01</name>
    <dbReference type="NCBI Taxonomy" id="3021739"/>
    <lineage>
        <taxon>Bacteria</taxon>
        <taxon>Bacillati</taxon>
        <taxon>Cyanobacteriota</taxon>
        <taxon>Cyanophyceae</taxon>
        <taxon>Nostocales</taxon>
        <taxon>Aphanizomenonaceae</taxon>
        <taxon>Dolichospermum</taxon>
        <taxon>Dolichospermum circinale</taxon>
    </lineage>
</organism>
<proteinExistence type="inferred from homology"/>
<dbReference type="PANTHER" id="PTHR30627:SF6">
    <property type="entry name" value="BETA-LACTAMASE YBXI-RELATED"/>
    <property type="match status" value="1"/>
</dbReference>
<dbReference type="InterPro" id="IPR001460">
    <property type="entry name" value="PCN-bd_Tpept"/>
</dbReference>
<feature type="domain" description="Penicillin-binding protein transpeptidase" evidence="7">
    <location>
        <begin position="84"/>
        <end position="285"/>
    </location>
</feature>
<dbReference type="RefSeq" id="WP_271792099.1">
    <property type="nucleotide sequence ID" value="NZ_JAQMTU010000005.1"/>
</dbReference>
<dbReference type="Proteomes" id="UP001212123">
    <property type="component" value="Unassembled WGS sequence"/>
</dbReference>
<comment type="catalytic activity">
    <reaction evidence="1">
        <text>a beta-lactam + H2O = a substituted beta-amino acid</text>
        <dbReference type="Rhea" id="RHEA:20401"/>
        <dbReference type="ChEBI" id="CHEBI:15377"/>
        <dbReference type="ChEBI" id="CHEBI:35627"/>
        <dbReference type="ChEBI" id="CHEBI:140347"/>
        <dbReference type="EC" id="3.5.2.6"/>
    </reaction>
</comment>
<dbReference type="NCBIfam" id="NF012161">
    <property type="entry name" value="bla_class_D_main"/>
    <property type="match status" value="1"/>
</dbReference>
<dbReference type="EC" id="3.5.2.6" evidence="3"/>
<accession>A0ABT5A0T7</accession>
<sequence length="291" mass="33028">MFPIWRSPLVLSCLRSLGLVFTAIITISLGSIYVQAQTAPVLSPDSPKVKVRVPDLGRHFQKLGVTGSIIIYDSKNNGTYEHNPQRNVTAFTPASTFKIFNALTALETGVIADDVAVLTWDGIYRDFPGWNQDTNLRQGFKNSTVWFYQILARKIGNELMQQWIDKVGYGNRQIGTSADIDRFWLQGPLKITPKAQIDFLQRLYQGNLPFSKRTMDLVKDIMVREQTPDYTLRAKTGWLSSNKPQIGWFVGYVEQNKNVYFFATNIDINKPDDLSARVEITRNSLKDLGLL</sequence>
<evidence type="ECO:0000256" key="6">
    <source>
        <dbReference type="ARBA" id="ARBA00023251"/>
    </source>
</evidence>